<comment type="subcellular location">
    <subcellularLocation>
        <location evidence="1">Membrane</location>
        <topology evidence="1">Multi-pass membrane protein</topology>
    </subcellularLocation>
</comment>
<evidence type="ECO:0000256" key="2">
    <source>
        <dbReference type="ARBA" id="ARBA00022692"/>
    </source>
</evidence>
<evidence type="ECO:0000313" key="8">
    <source>
        <dbReference type="EMBL" id="CAE7904037.1"/>
    </source>
</evidence>
<feature type="transmembrane region" description="Helical" evidence="6">
    <location>
        <begin position="192"/>
        <end position="213"/>
    </location>
</feature>
<organism evidence="8 9">
    <name type="scientific">Symbiodinium necroappetens</name>
    <dbReference type="NCBI Taxonomy" id="1628268"/>
    <lineage>
        <taxon>Eukaryota</taxon>
        <taxon>Sar</taxon>
        <taxon>Alveolata</taxon>
        <taxon>Dinophyceae</taxon>
        <taxon>Suessiales</taxon>
        <taxon>Symbiodiniaceae</taxon>
        <taxon>Symbiodinium</taxon>
    </lineage>
</organism>
<keyword evidence="9" id="KW-1185">Reference proteome</keyword>
<dbReference type="InterPro" id="IPR043203">
    <property type="entry name" value="VGCC_Ca_Na"/>
</dbReference>
<dbReference type="GO" id="GO:0001518">
    <property type="term" value="C:voltage-gated sodium channel complex"/>
    <property type="evidence" value="ECO:0007669"/>
    <property type="project" value="TreeGrafter"/>
</dbReference>
<keyword evidence="3 6" id="KW-1133">Transmembrane helix</keyword>
<dbReference type="GO" id="GO:0005248">
    <property type="term" value="F:voltage-gated sodium channel activity"/>
    <property type="evidence" value="ECO:0007669"/>
    <property type="project" value="TreeGrafter"/>
</dbReference>
<accession>A0A813BKH5</accession>
<evidence type="ECO:0000256" key="3">
    <source>
        <dbReference type="ARBA" id="ARBA00022989"/>
    </source>
</evidence>
<dbReference type="SUPFAM" id="SSF81324">
    <property type="entry name" value="Voltage-gated potassium channels"/>
    <property type="match status" value="1"/>
</dbReference>
<dbReference type="PANTHER" id="PTHR10037:SF62">
    <property type="entry name" value="SODIUM CHANNEL PROTEIN 60E"/>
    <property type="match status" value="1"/>
</dbReference>
<dbReference type="InterPro" id="IPR027359">
    <property type="entry name" value="Volt_channel_dom_sf"/>
</dbReference>
<feature type="compositionally biased region" description="Pro residues" evidence="5">
    <location>
        <begin position="45"/>
        <end position="55"/>
    </location>
</feature>
<feature type="transmembrane region" description="Helical" evidence="6">
    <location>
        <begin position="264"/>
        <end position="283"/>
    </location>
</feature>
<evidence type="ECO:0000256" key="6">
    <source>
        <dbReference type="SAM" id="Phobius"/>
    </source>
</evidence>
<comment type="caution">
    <text evidence="8">The sequence shown here is derived from an EMBL/GenBank/DDBJ whole genome shotgun (WGS) entry which is preliminary data.</text>
</comment>
<dbReference type="PANTHER" id="PTHR10037">
    <property type="entry name" value="VOLTAGE-GATED CATION CHANNEL CALCIUM AND SODIUM"/>
    <property type="match status" value="1"/>
</dbReference>
<dbReference type="Gene3D" id="1.20.120.350">
    <property type="entry name" value="Voltage-gated potassium channels. Chain C"/>
    <property type="match status" value="1"/>
</dbReference>
<evidence type="ECO:0000259" key="7">
    <source>
        <dbReference type="Pfam" id="PF00520"/>
    </source>
</evidence>
<sequence>MDRHQRELLQRLNFQDEVLSLLLVAKPEQRAMAETEIYYQEQRQPPEPESLPVDPPKYGSKVASRQESLDAAVLEAPAAVVEDMNLDAIEMPHSRQVSRDSGFRKEAAMIDVQQQLDRVGASKPRLFRTQSEKEEAMKRAASARELEIDLEGAPADEANDSDICPSQTRRSVRNASPEIWEEMSWREKMQRVVQSVPFEVFFSVCIVANAVELGVDVQMFAHNPGHSAIEMEVIGYIFTALFAVELFLRIAAYGKQFFLEPKNLAWNIMDLIIVGSAFVEIIVQDTPPGVSTLTNMRVLRIIRITRLVRLTRIARITRFIKALRTLVSSIVFTLKSLVWALVLLSLIIYGFGIVFTQASTLYLMDSQTGDGALDDADPILIAIDEYWKDLPASMLTLFMAICGGVSWENALRPMSVVSEWC</sequence>
<protein>
    <submittedName>
        <fullName evidence="8">Cac protein</fullName>
    </submittedName>
</protein>
<feature type="non-terminal residue" evidence="8">
    <location>
        <position position="1"/>
    </location>
</feature>
<feature type="domain" description="Ion transport" evidence="7">
    <location>
        <begin position="197"/>
        <end position="414"/>
    </location>
</feature>
<dbReference type="Gene3D" id="1.10.287.70">
    <property type="match status" value="1"/>
</dbReference>
<keyword evidence="2 6" id="KW-0812">Transmembrane</keyword>
<feature type="transmembrane region" description="Helical" evidence="6">
    <location>
        <begin position="337"/>
        <end position="356"/>
    </location>
</feature>
<evidence type="ECO:0000256" key="4">
    <source>
        <dbReference type="ARBA" id="ARBA00023136"/>
    </source>
</evidence>
<keyword evidence="4 6" id="KW-0472">Membrane</keyword>
<feature type="region of interest" description="Disordered" evidence="5">
    <location>
        <begin position="35"/>
        <end position="60"/>
    </location>
</feature>
<feature type="transmembrane region" description="Helical" evidence="6">
    <location>
        <begin position="233"/>
        <end position="252"/>
    </location>
</feature>
<dbReference type="OrthoDB" id="1689567at2759"/>
<dbReference type="Proteomes" id="UP000601435">
    <property type="component" value="Unassembled WGS sequence"/>
</dbReference>
<dbReference type="Pfam" id="PF00520">
    <property type="entry name" value="Ion_trans"/>
    <property type="match status" value="1"/>
</dbReference>
<reference evidence="8" key="1">
    <citation type="submission" date="2021-02" db="EMBL/GenBank/DDBJ databases">
        <authorList>
            <person name="Dougan E. K."/>
            <person name="Rhodes N."/>
            <person name="Thang M."/>
            <person name="Chan C."/>
        </authorList>
    </citation>
    <scope>NUCLEOTIDE SEQUENCE</scope>
</reference>
<proteinExistence type="predicted"/>
<name>A0A813BKH5_9DINO</name>
<dbReference type="InterPro" id="IPR005821">
    <property type="entry name" value="Ion_trans_dom"/>
</dbReference>
<dbReference type="EMBL" id="CAJNJA010071487">
    <property type="protein sequence ID" value="CAE7904037.1"/>
    <property type="molecule type" value="Genomic_DNA"/>
</dbReference>
<evidence type="ECO:0000256" key="1">
    <source>
        <dbReference type="ARBA" id="ARBA00004141"/>
    </source>
</evidence>
<dbReference type="AlphaFoldDB" id="A0A813BKH5"/>
<evidence type="ECO:0000313" key="9">
    <source>
        <dbReference type="Proteomes" id="UP000601435"/>
    </source>
</evidence>
<gene>
    <name evidence="8" type="primary">cac</name>
    <name evidence="8" type="ORF">SNEC2469_LOCUS30542</name>
</gene>
<evidence type="ECO:0000256" key="5">
    <source>
        <dbReference type="SAM" id="MobiDB-lite"/>
    </source>
</evidence>